<feature type="compositionally biased region" description="Low complexity" evidence="1">
    <location>
        <begin position="355"/>
        <end position="366"/>
    </location>
</feature>
<feature type="non-terminal residue" evidence="3">
    <location>
        <position position="404"/>
    </location>
</feature>
<evidence type="ECO:0000256" key="1">
    <source>
        <dbReference type="SAM" id="MobiDB-lite"/>
    </source>
</evidence>
<evidence type="ECO:0000313" key="3">
    <source>
        <dbReference type="EMBL" id="NNH24785.1"/>
    </source>
</evidence>
<dbReference type="AlphaFoldDB" id="A0A849BT69"/>
<accession>A0A849BT69</accession>
<comment type="caution">
    <text evidence="3">The sequence shown here is derived from an EMBL/GenBank/DDBJ whole genome shotgun (WGS) entry which is preliminary data.</text>
</comment>
<organism evidence="3 4">
    <name type="scientific">Pseudokineococcus marinus</name>
    <dbReference type="NCBI Taxonomy" id="351215"/>
    <lineage>
        <taxon>Bacteria</taxon>
        <taxon>Bacillati</taxon>
        <taxon>Actinomycetota</taxon>
        <taxon>Actinomycetes</taxon>
        <taxon>Kineosporiales</taxon>
        <taxon>Kineosporiaceae</taxon>
        <taxon>Pseudokineococcus</taxon>
    </lineage>
</organism>
<feature type="region of interest" description="Disordered" evidence="1">
    <location>
        <begin position="355"/>
        <end position="389"/>
    </location>
</feature>
<sequence length="404" mass="39269">MPITTTRRAASTGLGVLAATTALAVAAPSASAATTTYELAPAPDELVLALSGTPADPALLQDETFLAEGLLPVPASGAVALALPSSVAEAGTGAQAAVLSADQLEDFDGTTLPADALATTDQIGLDVVEGVLAFELDTAALAAVPAVAEADGELVVVVGGLVAPALPDVPPVTLLPLDVLPEAPYDAPALELAGVLAAASFATEPLELTAGQPLEVTVPDGSAYGTLGLTTLVAEGLLLLPLDEETYDELGIDVEGLAGLAGGMSPAAGGSRMSPSELSEELAPLADELSDLADVEVAPDGRSAVVTPAADLPAGEYLLTTALLPEGVDVESGEVPDTVGTDIAPVVLTAAAPAPAPAPTATATPAPATPAPPAQNEGLRSNTGVEGGGVDGGLVAVGAGLLAV</sequence>
<proteinExistence type="predicted"/>
<protein>
    <submittedName>
        <fullName evidence="3">Uncharacterized protein</fullName>
    </submittedName>
</protein>
<keyword evidence="2" id="KW-0732">Signal</keyword>
<feature type="chain" id="PRO_5032660397" evidence="2">
    <location>
        <begin position="33"/>
        <end position="404"/>
    </location>
</feature>
<dbReference type="RefSeq" id="WP_212771310.1">
    <property type="nucleotide sequence ID" value="NZ_JABEMA010000514.1"/>
</dbReference>
<reference evidence="3 4" key="1">
    <citation type="submission" date="2020-05" db="EMBL/GenBank/DDBJ databases">
        <title>MicrobeNet Type strains.</title>
        <authorList>
            <person name="Nicholson A.C."/>
        </authorList>
    </citation>
    <scope>NUCLEOTIDE SEQUENCE [LARGE SCALE GENOMIC DNA]</scope>
    <source>
        <strain evidence="3 4">JCM 14547</strain>
    </source>
</reference>
<evidence type="ECO:0000256" key="2">
    <source>
        <dbReference type="SAM" id="SignalP"/>
    </source>
</evidence>
<dbReference type="Proteomes" id="UP000555552">
    <property type="component" value="Unassembled WGS sequence"/>
</dbReference>
<dbReference type="EMBL" id="JABEMA010000514">
    <property type="protein sequence ID" value="NNH24785.1"/>
    <property type="molecule type" value="Genomic_DNA"/>
</dbReference>
<gene>
    <name evidence="3" type="ORF">HLB09_17155</name>
</gene>
<dbReference type="PROSITE" id="PS51318">
    <property type="entry name" value="TAT"/>
    <property type="match status" value="1"/>
</dbReference>
<evidence type="ECO:0000313" key="4">
    <source>
        <dbReference type="Proteomes" id="UP000555552"/>
    </source>
</evidence>
<dbReference type="InterPro" id="IPR006311">
    <property type="entry name" value="TAT_signal"/>
</dbReference>
<name>A0A849BT69_9ACTN</name>
<feature type="signal peptide" evidence="2">
    <location>
        <begin position="1"/>
        <end position="32"/>
    </location>
</feature>
<keyword evidence="4" id="KW-1185">Reference proteome</keyword>